<dbReference type="SMART" id="SM00530">
    <property type="entry name" value="HTH_XRE"/>
    <property type="match status" value="1"/>
</dbReference>
<dbReference type="RefSeq" id="WP_133770526.1">
    <property type="nucleotide sequence ID" value="NZ_SNZR01000013.1"/>
</dbReference>
<name>A0A4R7BY86_9HYPH</name>
<dbReference type="EMBL" id="SNZR01000013">
    <property type="protein sequence ID" value="TDR89705.1"/>
    <property type="molecule type" value="Genomic_DNA"/>
</dbReference>
<reference evidence="4 5" key="1">
    <citation type="submission" date="2019-03" db="EMBL/GenBank/DDBJ databases">
        <title>Genomic Encyclopedia of Type Strains, Phase IV (KMG-IV): sequencing the most valuable type-strain genomes for metagenomic binning, comparative biology and taxonomic classification.</title>
        <authorList>
            <person name="Goeker M."/>
        </authorList>
    </citation>
    <scope>NUCLEOTIDE SEQUENCE [LARGE SCALE GENOMIC DNA]</scope>
    <source>
        <strain evidence="4 5">DSM 25903</strain>
    </source>
</reference>
<protein>
    <submittedName>
        <fullName evidence="4">XRE family transcriptional regulator</fullName>
    </submittedName>
</protein>
<dbReference type="InterPro" id="IPR011051">
    <property type="entry name" value="RmlC_Cupin_sf"/>
</dbReference>
<evidence type="ECO:0000259" key="3">
    <source>
        <dbReference type="PROSITE" id="PS50943"/>
    </source>
</evidence>
<gene>
    <name evidence="4" type="ORF">EV668_2540</name>
</gene>
<feature type="region of interest" description="Disordered" evidence="2">
    <location>
        <begin position="1"/>
        <end position="20"/>
    </location>
</feature>
<dbReference type="PANTHER" id="PTHR46797:SF2">
    <property type="entry name" value="TRANSCRIPTIONAL REGULATOR"/>
    <property type="match status" value="1"/>
</dbReference>
<dbReference type="Pfam" id="PF07883">
    <property type="entry name" value="Cupin_2"/>
    <property type="match status" value="1"/>
</dbReference>
<dbReference type="CDD" id="cd02209">
    <property type="entry name" value="cupin_XRE_C"/>
    <property type="match status" value="1"/>
</dbReference>
<dbReference type="PANTHER" id="PTHR46797">
    <property type="entry name" value="HTH-TYPE TRANSCRIPTIONAL REGULATOR"/>
    <property type="match status" value="1"/>
</dbReference>
<dbReference type="Proteomes" id="UP000295122">
    <property type="component" value="Unassembled WGS sequence"/>
</dbReference>
<feature type="domain" description="HTH cro/C1-type" evidence="3">
    <location>
        <begin position="24"/>
        <end position="78"/>
    </location>
</feature>
<keyword evidence="5" id="KW-1185">Reference proteome</keyword>
<evidence type="ECO:0000256" key="1">
    <source>
        <dbReference type="ARBA" id="ARBA00023125"/>
    </source>
</evidence>
<dbReference type="InterPro" id="IPR013096">
    <property type="entry name" value="Cupin_2"/>
</dbReference>
<comment type="caution">
    <text evidence="4">The sequence shown here is derived from an EMBL/GenBank/DDBJ whole genome shotgun (WGS) entry which is preliminary data.</text>
</comment>
<dbReference type="InterPro" id="IPR050807">
    <property type="entry name" value="TransReg_Diox_bact_type"/>
</dbReference>
<keyword evidence="1" id="KW-0238">DNA-binding</keyword>
<evidence type="ECO:0000313" key="4">
    <source>
        <dbReference type="EMBL" id="TDR89705.1"/>
    </source>
</evidence>
<dbReference type="PROSITE" id="PS50943">
    <property type="entry name" value="HTH_CROC1"/>
    <property type="match status" value="1"/>
</dbReference>
<proteinExistence type="predicted"/>
<accession>A0A4R7BY86</accession>
<evidence type="ECO:0000256" key="2">
    <source>
        <dbReference type="SAM" id="MobiDB-lite"/>
    </source>
</evidence>
<dbReference type="SUPFAM" id="SSF47413">
    <property type="entry name" value="lambda repressor-like DNA-binding domains"/>
    <property type="match status" value="1"/>
</dbReference>
<dbReference type="AlphaFoldDB" id="A0A4R7BY86"/>
<dbReference type="Gene3D" id="2.60.120.10">
    <property type="entry name" value="Jelly Rolls"/>
    <property type="match status" value="1"/>
</dbReference>
<dbReference type="CDD" id="cd00093">
    <property type="entry name" value="HTH_XRE"/>
    <property type="match status" value="1"/>
</dbReference>
<dbReference type="Gene3D" id="1.10.260.40">
    <property type="entry name" value="lambda repressor-like DNA-binding domains"/>
    <property type="match status" value="1"/>
</dbReference>
<organism evidence="4 5">
    <name type="scientific">Enterovirga rhinocerotis</name>
    <dbReference type="NCBI Taxonomy" id="1339210"/>
    <lineage>
        <taxon>Bacteria</taxon>
        <taxon>Pseudomonadati</taxon>
        <taxon>Pseudomonadota</taxon>
        <taxon>Alphaproteobacteria</taxon>
        <taxon>Hyphomicrobiales</taxon>
        <taxon>Methylobacteriaceae</taxon>
        <taxon>Enterovirga</taxon>
    </lineage>
</organism>
<dbReference type="InterPro" id="IPR001387">
    <property type="entry name" value="Cro/C1-type_HTH"/>
</dbReference>
<dbReference type="GO" id="GO:0003677">
    <property type="term" value="F:DNA binding"/>
    <property type="evidence" value="ECO:0007669"/>
    <property type="project" value="UniProtKB-KW"/>
</dbReference>
<dbReference type="GO" id="GO:0003700">
    <property type="term" value="F:DNA-binding transcription factor activity"/>
    <property type="evidence" value="ECO:0007669"/>
    <property type="project" value="TreeGrafter"/>
</dbReference>
<sequence>MARQGQSVAPLSDSDSGDGIGRKLRLRRSIKGRSLQEVADKAEISIGLLSQIERGVTTPSLKSLRHICAALDMPVGWLFDVPEAEHEEVVVRASARRVMTIGPKGMTKELLSPDSVPGIQMLRIVVQPGGSSGEQPYNNESGSKCGVVVSGTLGLEVEGQEYVIGVGDSFAFAATKFARFWCIGDQPVDLIWVVTPAVY</sequence>
<dbReference type="InterPro" id="IPR014710">
    <property type="entry name" value="RmlC-like_jellyroll"/>
</dbReference>
<dbReference type="Pfam" id="PF01381">
    <property type="entry name" value="HTH_3"/>
    <property type="match status" value="1"/>
</dbReference>
<dbReference type="SUPFAM" id="SSF51182">
    <property type="entry name" value="RmlC-like cupins"/>
    <property type="match status" value="1"/>
</dbReference>
<evidence type="ECO:0000313" key="5">
    <source>
        <dbReference type="Proteomes" id="UP000295122"/>
    </source>
</evidence>
<dbReference type="OrthoDB" id="9814751at2"/>
<dbReference type="GO" id="GO:0005829">
    <property type="term" value="C:cytosol"/>
    <property type="evidence" value="ECO:0007669"/>
    <property type="project" value="TreeGrafter"/>
</dbReference>
<dbReference type="InterPro" id="IPR010982">
    <property type="entry name" value="Lambda_DNA-bd_dom_sf"/>
</dbReference>